<dbReference type="SUPFAM" id="SSF53955">
    <property type="entry name" value="Lysozyme-like"/>
    <property type="match status" value="1"/>
</dbReference>
<keyword evidence="1" id="KW-0175">Coiled coil</keyword>
<dbReference type="InterPro" id="IPR023346">
    <property type="entry name" value="Lysozyme-like_dom_sf"/>
</dbReference>
<dbReference type="Proteomes" id="UP001595882">
    <property type="component" value="Unassembled WGS sequence"/>
</dbReference>
<feature type="coiled-coil region" evidence="1">
    <location>
        <begin position="31"/>
        <end position="58"/>
    </location>
</feature>
<evidence type="ECO:0000313" key="3">
    <source>
        <dbReference type="EMBL" id="MFC4404200.1"/>
    </source>
</evidence>
<protein>
    <submittedName>
        <fullName evidence="3">Lytic transglycosylase domain-containing protein</fullName>
    </submittedName>
</protein>
<proteinExistence type="predicted"/>
<dbReference type="RefSeq" id="WP_390252739.1">
    <property type="nucleotide sequence ID" value="NZ_JBHSDT010000008.1"/>
</dbReference>
<dbReference type="EMBL" id="JBHSDT010000008">
    <property type="protein sequence ID" value="MFC4404200.1"/>
    <property type="molecule type" value="Genomic_DNA"/>
</dbReference>
<dbReference type="Pfam" id="PF01464">
    <property type="entry name" value="SLT"/>
    <property type="match status" value="1"/>
</dbReference>
<dbReference type="Gene3D" id="1.10.530.10">
    <property type="match status" value="1"/>
</dbReference>
<organism evidence="3 4">
    <name type="scientific">Gracilibacillus xinjiangensis</name>
    <dbReference type="NCBI Taxonomy" id="1193282"/>
    <lineage>
        <taxon>Bacteria</taxon>
        <taxon>Bacillati</taxon>
        <taxon>Bacillota</taxon>
        <taxon>Bacilli</taxon>
        <taxon>Bacillales</taxon>
        <taxon>Bacillaceae</taxon>
        <taxon>Gracilibacillus</taxon>
    </lineage>
</organism>
<evidence type="ECO:0000313" key="4">
    <source>
        <dbReference type="Proteomes" id="UP001595882"/>
    </source>
</evidence>
<dbReference type="PANTHER" id="PTHR37423">
    <property type="entry name" value="SOLUBLE LYTIC MUREIN TRANSGLYCOSYLASE-RELATED"/>
    <property type="match status" value="1"/>
</dbReference>
<dbReference type="PANTHER" id="PTHR37423:SF2">
    <property type="entry name" value="MEMBRANE-BOUND LYTIC MUREIN TRANSGLYCOSYLASE C"/>
    <property type="match status" value="1"/>
</dbReference>
<keyword evidence="4" id="KW-1185">Reference proteome</keyword>
<reference evidence="4" key="1">
    <citation type="journal article" date="2019" name="Int. J. Syst. Evol. Microbiol.">
        <title>The Global Catalogue of Microorganisms (GCM) 10K type strain sequencing project: providing services to taxonomists for standard genome sequencing and annotation.</title>
        <authorList>
            <consortium name="The Broad Institute Genomics Platform"/>
            <consortium name="The Broad Institute Genome Sequencing Center for Infectious Disease"/>
            <person name="Wu L."/>
            <person name="Ma J."/>
        </authorList>
    </citation>
    <scope>NUCLEOTIDE SEQUENCE [LARGE SCALE GENOMIC DNA]</scope>
    <source>
        <strain evidence="4">CCUG 37865</strain>
    </source>
</reference>
<dbReference type="InterPro" id="IPR008258">
    <property type="entry name" value="Transglycosylase_SLT_dom_1"/>
</dbReference>
<accession>A0ABV8WXK7</accession>
<feature type="domain" description="Transglycosylase SLT" evidence="2">
    <location>
        <begin position="99"/>
        <end position="213"/>
    </location>
</feature>
<name>A0ABV8WXK7_9BACI</name>
<evidence type="ECO:0000259" key="2">
    <source>
        <dbReference type="Pfam" id="PF01464"/>
    </source>
</evidence>
<gene>
    <name evidence="3" type="ORF">ACFOY7_14090</name>
</gene>
<sequence length="234" mass="27050">MAKKLQLLGVFCVFVVAGLSFYKASQYKAQMDHLKVDKIELANKIEQLETQTEYLLNNNTIKLDSSNYENWSKYFELAEVMVKDSGGNFLRPWATFLVKEAEKYEIDPFLVYELLKVETGATFNPTLVGPETRYGHAYGLAQFMKNTAPWVADMAKLPYDDELLYDPYYSIKLSLVYLDYLHDQYGNWDETLTAYHRGMTGMKQYKLINGHAKSEYALKIQTNAKKFDLLAFAQ</sequence>
<evidence type="ECO:0000256" key="1">
    <source>
        <dbReference type="SAM" id="Coils"/>
    </source>
</evidence>
<comment type="caution">
    <text evidence="3">The sequence shown here is derived from an EMBL/GenBank/DDBJ whole genome shotgun (WGS) entry which is preliminary data.</text>
</comment>